<feature type="active site" description="O-(3'-phospho-DNA)-tyrosine intermediate" evidence="9">
    <location>
        <position position="278"/>
    </location>
</feature>
<keyword evidence="2 9" id="KW-0963">Cytoplasm</keyword>
<dbReference type="GO" id="GO:0051301">
    <property type="term" value="P:cell division"/>
    <property type="evidence" value="ECO:0007669"/>
    <property type="project" value="UniProtKB-KW"/>
</dbReference>
<feature type="active site" evidence="9">
    <location>
        <position position="246"/>
    </location>
</feature>
<proteinExistence type="inferred from homology"/>
<reference evidence="12 13" key="1">
    <citation type="journal article" date="2019" name="Appl. Environ. Microbiol.">
        <title>Environmental Evidence and Genomic Insight of Iron-oxidizing Bacteria Preference Towards More Corrosion Resistant Stainless Steel at Higher Salinities.</title>
        <authorList>
            <person name="Garrison C.E."/>
            <person name="Price K.A."/>
            <person name="Field E.K."/>
        </authorList>
    </citation>
    <scope>NUCLEOTIDE SEQUENCE [LARGE SCALE GENOMIC DNA]</scope>
    <source>
        <strain evidence="12 13">P3</strain>
    </source>
</reference>
<evidence type="ECO:0000313" key="12">
    <source>
        <dbReference type="EMBL" id="TLS68632.1"/>
    </source>
</evidence>
<dbReference type="Pfam" id="PF02899">
    <property type="entry name" value="Phage_int_SAM_1"/>
    <property type="match status" value="1"/>
</dbReference>
<name>A0A5R9GXP6_9PROT</name>
<feature type="domain" description="Tyr recombinase" evidence="10">
    <location>
        <begin position="112"/>
        <end position="291"/>
    </location>
</feature>
<comment type="subcellular location">
    <subcellularLocation>
        <location evidence="1 9">Cytoplasm</location>
    </subcellularLocation>
</comment>
<feature type="active site" evidence="9">
    <location>
        <position position="243"/>
    </location>
</feature>
<dbReference type="InterPro" id="IPR010998">
    <property type="entry name" value="Integrase_recombinase_N"/>
</dbReference>
<dbReference type="HAMAP" id="MF_01808">
    <property type="entry name" value="Recomb_XerC_XerD"/>
    <property type="match status" value="1"/>
</dbReference>
<dbReference type="PANTHER" id="PTHR30349">
    <property type="entry name" value="PHAGE INTEGRASE-RELATED"/>
    <property type="match status" value="1"/>
</dbReference>
<evidence type="ECO:0000256" key="5">
    <source>
        <dbReference type="ARBA" id="ARBA00022908"/>
    </source>
</evidence>
<dbReference type="Pfam" id="PF00589">
    <property type="entry name" value="Phage_integrase"/>
    <property type="match status" value="1"/>
</dbReference>
<dbReference type="OrthoDB" id="5292621at2"/>
<dbReference type="Gene3D" id="1.10.150.130">
    <property type="match status" value="1"/>
</dbReference>
<dbReference type="InterPro" id="IPR004107">
    <property type="entry name" value="Integrase_SAM-like_N"/>
</dbReference>
<evidence type="ECO:0000259" key="11">
    <source>
        <dbReference type="PROSITE" id="PS51900"/>
    </source>
</evidence>
<keyword evidence="8 9" id="KW-0131">Cell cycle</keyword>
<feature type="active site" evidence="9">
    <location>
        <position position="176"/>
    </location>
</feature>
<evidence type="ECO:0000259" key="10">
    <source>
        <dbReference type="PROSITE" id="PS51898"/>
    </source>
</evidence>
<dbReference type="InterPro" id="IPR013762">
    <property type="entry name" value="Integrase-like_cat_sf"/>
</dbReference>
<protein>
    <recommendedName>
        <fullName evidence="9">Tyrosine recombinase XerC</fullName>
    </recommendedName>
</protein>
<dbReference type="PROSITE" id="PS51898">
    <property type="entry name" value="TYR_RECOMBINASE"/>
    <property type="match status" value="1"/>
</dbReference>
<keyword evidence="4 9" id="KW-0159">Chromosome partition</keyword>
<dbReference type="InterPro" id="IPR002104">
    <property type="entry name" value="Integrase_catalytic"/>
</dbReference>
<dbReference type="InterPro" id="IPR023009">
    <property type="entry name" value="Tyrosine_recombinase_XerC/XerD"/>
</dbReference>
<feature type="active site" evidence="9">
    <location>
        <position position="269"/>
    </location>
</feature>
<evidence type="ECO:0000256" key="9">
    <source>
        <dbReference type="HAMAP-Rule" id="MF_01808"/>
    </source>
</evidence>
<comment type="caution">
    <text evidence="12">The sequence shown here is derived from an EMBL/GenBank/DDBJ whole genome shotgun (WGS) entry which is preliminary data.</text>
</comment>
<dbReference type="GO" id="GO:0007059">
    <property type="term" value="P:chromosome segregation"/>
    <property type="evidence" value="ECO:0007669"/>
    <property type="project" value="UniProtKB-UniRule"/>
</dbReference>
<dbReference type="GO" id="GO:0003677">
    <property type="term" value="F:DNA binding"/>
    <property type="evidence" value="ECO:0007669"/>
    <property type="project" value="UniProtKB-UniRule"/>
</dbReference>
<organism evidence="12 13">
    <name type="scientific">Mariprofundus erugo</name>
    <dbReference type="NCBI Taxonomy" id="2528639"/>
    <lineage>
        <taxon>Bacteria</taxon>
        <taxon>Pseudomonadati</taxon>
        <taxon>Pseudomonadota</taxon>
        <taxon>Candidatius Mariprofundia</taxon>
        <taxon>Mariprofundales</taxon>
        <taxon>Mariprofundaceae</taxon>
        <taxon>Mariprofundus</taxon>
    </lineage>
</organism>
<keyword evidence="7 9" id="KW-0233">DNA recombination</keyword>
<feature type="domain" description="Core-binding (CB)" evidence="11">
    <location>
        <begin position="6"/>
        <end position="91"/>
    </location>
</feature>
<keyword evidence="5 9" id="KW-0229">DNA integration</keyword>
<evidence type="ECO:0000256" key="1">
    <source>
        <dbReference type="ARBA" id="ARBA00004496"/>
    </source>
</evidence>
<dbReference type="Gene3D" id="1.10.443.10">
    <property type="entry name" value="Intergrase catalytic core"/>
    <property type="match status" value="1"/>
</dbReference>
<keyword evidence="13" id="KW-1185">Reference proteome</keyword>
<dbReference type="RefSeq" id="WP_138238251.1">
    <property type="nucleotide sequence ID" value="NZ_VBRY01000002.1"/>
</dbReference>
<dbReference type="SUPFAM" id="SSF56349">
    <property type="entry name" value="DNA breaking-rejoining enzymes"/>
    <property type="match status" value="1"/>
</dbReference>
<evidence type="ECO:0000256" key="4">
    <source>
        <dbReference type="ARBA" id="ARBA00022829"/>
    </source>
</evidence>
<dbReference type="AlphaFoldDB" id="A0A5R9GXP6"/>
<accession>A0A5R9GXP6</accession>
<feature type="active site" evidence="9">
    <location>
        <position position="152"/>
    </location>
</feature>
<comment type="similarity">
    <text evidence="9">Belongs to the 'phage' integrase family. XerC subfamily.</text>
</comment>
<evidence type="ECO:0000256" key="2">
    <source>
        <dbReference type="ARBA" id="ARBA00022490"/>
    </source>
</evidence>
<keyword evidence="3 9" id="KW-0132">Cell division</keyword>
<dbReference type="Proteomes" id="UP000306585">
    <property type="component" value="Unassembled WGS sequence"/>
</dbReference>
<dbReference type="CDD" id="cd00798">
    <property type="entry name" value="INT_XerDC_C"/>
    <property type="match status" value="1"/>
</dbReference>
<dbReference type="InterPro" id="IPR044068">
    <property type="entry name" value="CB"/>
</dbReference>
<dbReference type="InterPro" id="IPR011010">
    <property type="entry name" value="DNA_brk_join_enz"/>
</dbReference>
<dbReference type="NCBIfam" id="NF001399">
    <property type="entry name" value="PRK00283.1"/>
    <property type="match status" value="1"/>
</dbReference>
<dbReference type="PROSITE" id="PS51900">
    <property type="entry name" value="CB"/>
    <property type="match status" value="1"/>
</dbReference>
<evidence type="ECO:0000256" key="3">
    <source>
        <dbReference type="ARBA" id="ARBA00022618"/>
    </source>
</evidence>
<evidence type="ECO:0000256" key="8">
    <source>
        <dbReference type="ARBA" id="ARBA00023306"/>
    </source>
</evidence>
<evidence type="ECO:0000313" key="13">
    <source>
        <dbReference type="Proteomes" id="UP000306585"/>
    </source>
</evidence>
<dbReference type="InterPro" id="IPR050090">
    <property type="entry name" value="Tyrosine_recombinase_XerCD"/>
</dbReference>
<dbReference type="EMBL" id="VBRY01000002">
    <property type="protein sequence ID" value="TLS68632.1"/>
    <property type="molecule type" value="Genomic_DNA"/>
</dbReference>
<dbReference type="PANTHER" id="PTHR30349:SF90">
    <property type="entry name" value="TYROSINE RECOMBINASE XERD"/>
    <property type="match status" value="1"/>
</dbReference>
<dbReference type="GO" id="GO:0005737">
    <property type="term" value="C:cytoplasm"/>
    <property type="evidence" value="ECO:0007669"/>
    <property type="project" value="UniProtKB-SubCell"/>
</dbReference>
<dbReference type="SUPFAM" id="SSF47823">
    <property type="entry name" value="lambda integrase-like, N-terminal domain"/>
    <property type="match status" value="1"/>
</dbReference>
<evidence type="ECO:0000256" key="6">
    <source>
        <dbReference type="ARBA" id="ARBA00023125"/>
    </source>
</evidence>
<keyword evidence="6 9" id="KW-0238">DNA-binding</keyword>
<sequence>MSVLALEQEEKITGLLQRLAMLRGWSAKTTESYRSDLLHAELFFQASGTDLMHADQSEVLAYLASLAQDGMKESTIQRRRSALSTWFAMLQDQGAREDHPARHLPRLRKSRPLPKMMSEQDVERLLAAPDTDDAVGLRDRCMLELLYATGLRVSELVTLRLGQADLAGGLLRVIGKGDKERLVPFGEEAGRWLQAWLLQRPRQPASPFLFAGRGGSAMTRQNFWLRIKLYAAEAGISPLPSPHTLRHAFATHLLNHGADLRAVQMLLGHAHVTTTEIYTHVSRARMHDLVNRAHPLGSG</sequence>
<comment type="subunit">
    <text evidence="9">Forms a cyclic heterotetrameric complex composed of two molecules of XerC and two molecules of XerD.</text>
</comment>
<gene>
    <name evidence="9" type="primary">xerC</name>
    <name evidence="12" type="ORF">FEF65_02700</name>
</gene>
<dbReference type="GO" id="GO:0006313">
    <property type="term" value="P:DNA transposition"/>
    <property type="evidence" value="ECO:0007669"/>
    <property type="project" value="UniProtKB-UniRule"/>
</dbReference>
<comment type="function">
    <text evidence="9">Site-specific tyrosine recombinase, which acts by catalyzing the cutting and rejoining of the recombining DNA molecules. The XerC-XerD complex is essential to convert dimers of the bacterial chromosome into monomers to permit their segregation at cell division. It also contributes to the segregational stability of plasmids.</text>
</comment>
<evidence type="ECO:0000256" key="7">
    <source>
        <dbReference type="ARBA" id="ARBA00023172"/>
    </source>
</evidence>
<dbReference type="GO" id="GO:0009037">
    <property type="term" value="F:tyrosine-based site-specific recombinase activity"/>
    <property type="evidence" value="ECO:0007669"/>
    <property type="project" value="UniProtKB-UniRule"/>
</dbReference>